<protein>
    <recommendedName>
        <fullName evidence="2">Resolvase/invertase-type recombinase catalytic domain-containing protein</fullName>
    </recommendedName>
</protein>
<organism evidence="1">
    <name type="scientific">Rhizopus microsporus var. microsporus</name>
    <dbReference type="NCBI Taxonomy" id="86635"/>
    <lineage>
        <taxon>Eukaryota</taxon>
        <taxon>Fungi</taxon>
        <taxon>Fungi incertae sedis</taxon>
        <taxon>Mucoromycota</taxon>
        <taxon>Mucoromycotina</taxon>
        <taxon>Mucoromycetes</taxon>
        <taxon>Mucorales</taxon>
        <taxon>Mucorineae</taxon>
        <taxon>Rhizopodaceae</taxon>
        <taxon>Rhizopus</taxon>
    </lineage>
</organism>
<dbReference type="EMBL" id="KV922133">
    <property type="protein sequence ID" value="ORE01454.1"/>
    <property type="molecule type" value="Genomic_DNA"/>
</dbReference>
<dbReference type="OrthoDB" id="2275666at2759"/>
<proteinExistence type="predicted"/>
<reference evidence="1" key="1">
    <citation type="journal article" date="2016" name="Proc. Natl. Acad. Sci. U.S.A.">
        <title>Lipid metabolic changes in an early divergent fungus govern the establishment of a mutualistic symbiosis with endobacteria.</title>
        <authorList>
            <person name="Lastovetsky O.A."/>
            <person name="Gaspar M.L."/>
            <person name="Mondo S.J."/>
            <person name="LaButti K.M."/>
            <person name="Sandor L."/>
            <person name="Grigoriev I.V."/>
            <person name="Henry S.A."/>
            <person name="Pawlowska T.E."/>
        </authorList>
    </citation>
    <scope>NUCLEOTIDE SEQUENCE [LARGE SCALE GENOMIC DNA]</scope>
    <source>
        <strain evidence="1">ATCC 52814</strain>
    </source>
</reference>
<evidence type="ECO:0008006" key="2">
    <source>
        <dbReference type="Google" id="ProtNLM"/>
    </source>
</evidence>
<accession>A0A1X0QNY9</accession>
<sequence>GCKIIGYVRKSPGKESTTTRLRLLDSMVDKLMKASSVDMVFGSYSSTSDELFVKRDITTSTVIQRSITKTPLKLKQFALDLLQYLATTTYPIAIVAIDFAGFTTNKPDLVHFLRVHKTVKNIVIDNIESNNEAYYLTREQILSDDTILQLFDCRSAPVRRSLMS</sequence>
<feature type="non-terminal residue" evidence="1">
    <location>
        <position position="1"/>
    </location>
</feature>
<evidence type="ECO:0000313" key="1">
    <source>
        <dbReference type="EMBL" id="ORE01454.1"/>
    </source>
</evidence>
<gene>
    <name evidence="1" type="ORF">BCV72DRAFT_217268</name>
</gene>
<dbReference type="VEuPathDB" id="FungiDB:BCV72DRAFT_217268"/>
<name>A0A1X0QNY9_RHIZD</name>
<dbReference type="AlphaFoldDB" id="A0A1X0QNY9"/>
<dbReference type="Proteomes" id="UP000242414">
    <property type="component" value="Unassembled WGS sequence"/>
</dbReference>